<evidence type="ECO:0000256" key="1">
    <source>
        <dbReference type="SAM" id="MobiDB-lite"/>
    </source>
</evidence>
<reference evidence="2" key="1">
    <citation type="submission" date="2022-07" db="EMBL/GenBank/DDBJ databases">
        <title>Taxonomic analysis of Microcella humidisoli nov. sp., isolated from riverside soil.</title>
        <authorList>
            <person name="Molina K.M."/>
            <person name="Kim S.B."/>
        </authorList>
    </citation>
    <scope>NUCLEOTIDE SEQUENCE</scope>
    <source>
        <strain evidence="2">MMS21-STM10</strain>
    </source>
</reference>
<protein>
    <recommendedName>
        <fullName evidence="4">NACHT domain-containing protein</fullName>
    </recommendedName>
</protein>
<evidence type="ECO:0008006" key="4">
    <source>
        <dbReference type="Google" id="ProtNLM"/>
    </source>
</evidence>
<evidence type="ECO:0000313" key="3">
    <source>
        <dbReference type="Proteomes" id="UP001060039"/>
    </source>
</evidence>
<proteinExistence type="predicted"/>
<accession>A0ABY5FZE0</accession>
<gene>
    <name evidence="2" type="ORF">NNL39_06155</name>
</gene>
<feature type="region of interest" description="Disordered" evidence="1">
    <location>
        <begin position="1254"/>
        <end position="1280"/>
    </location>
</feature>
<organism evidence="2 3">
    <name type="scientific">Microcella humidisoli</name>
    <dbReference type="NCBI Taxonomy" id="2963406"/>
    <lineage>
        <taxon>Bacteria</taxon>
        <taxon>Bacillati</taxon>
        <taxon>Actinomycetota</taxon>
        <taxon>Actinomycetes</taxon>
        <taxon>Micrococcales</taxon>
        <taxon>Microbacteriaceae</taxon>
        <taxon>Microcella</taxon>
    </lineage>
</organism>
<dbReference type="EMBL" id="CP101497">
    <property type="protein sequence ID" value="UTT63674.1"/>
    <property type="molecule type" value="Genomic_DNA"/>
</dbReference>
<dbReference type="Proteomes" id="UP001060039">
    <property type="component" value="Chromosome"/>
</dbReference>
<keyword evidence="3" id="KW-1185">Reference proteome</keyword>
<dbReference type="RefSeq" id="WP_255160807.1">
    <property type="nucleotide sequence ID" value="NZ_CP101497.1"/>
</dbReference>
<evidence type="ECO:0000313" key="2">
    <source>
        <dbReference type="EMBL" id="UTT63674.1"/>
    </source>
</evidence>
<name>A0ABY5FZE0_9MICO</name>
<sequence length="2021" mass="220311">MDQQSELFQVWVEGAAGEPVPGDEVIDLAEYYGAREAVDRVIVRQLKYSTKRATKGLGLSELGPTFRKFSQIERRKYAALRIPMTADAAYVVTSNRPVNPSLQNAIEQVVTGKPIGKNSIASKLLGWLETDQLQAADLLDRLTFDGAGSELATLQAQLQVLTAELTGETDSTVPPVLLDHVSRRAAGDVSGPIEVSTVAMAFGVTVEDLVPAPSLIPPFEGTVARVAYRELSDIVLGSAGPTIISAVGGAGKTTFAASLPTLLKERAVVVIYDCFGNGSYRAPDKPRHRHRDGLVQIASELAAQALSAPIIPRASTGSAEYTKAFVRRLREARRRLAESAPGIELVVVVDAADNAVIAAEARGDQPFVHDLLQLDPIDGVHIVVTARPYRVAQLRAPSEVQIHQLAEFSIDETELMLRAVHPGATDNDIAEFHRRTSANPRIQALVLSETATLSECLSSLTGLSAIGGDPVAQLLGKQLNNVIEAAGGDRGSLEFAGQLLATLRPRIPVEVIASLTGRDESLIRSFVSDLGRGLVIEEDAVQFLDEPTETFFRNLYPLSEENADRVIRELTALSLSNGYAAASLPQVLWEAGRFQDLAALAVSEEGLPAAGEVERRQIAQLRTSFALRAAIRVGDPAAVVNLAMLAGAAVASSERRYTLLRDHPDLAGEVIDGTTLDEIRAARLIPTEWPGSVLNSEAVMLAMTEGRRGDALNRLRGARAAISAWVQTSPEHREGKLEPRHGANIALATAWLQNEVLAARYLEGWQPARWVFDQSRSVASILLARGERDRVERLGVAARTSSLSLAIAAELQKLGLPLSRDHAERAWRTLRGARVDIDSDDFSMGGISDAIYRGVAWITAYSVRSGIATVRQGLNLLAKYLPKTPPRGLGDYHGADNTGLLCAYALSAALRGRALQIEDLEPARDSLARGNREEDNAELTRLLPWLHGWAGWAIGQSTAAGIRKLLDSYPTERSSYRDPILLRRIAGPMTAQLARSSRSARVASSFEKVLRSAQDHSGLFVATDMIASLQGDARFVDSAYECAAASAASAEAEQQTADQMADDLVRIARAMCLFDRAEAHAYFSKAVTIVSRVGDDTWQRWESIVSLARGSIVDDPNEAFLLAKHLADTAERLEPYLYNGLNSTNLLSALERMAGPGSLAIASQWRDRQFGSFGSLIGALRANADGVLAGHPELGIALSPFSDAGDLGYEAAALSETGSLTDERFRAVQELAWARGGEIAAEDVDPRWAEQYGLRPRRPQHDGGYVNSTLDDPSWESKREQEREALRGSLRLLDLGSQTGMAEAAAAIHDGHHGSAASFVIDEIERRPKNTWVSILAAFSNEDSFSVWERAEFIRRASRLNSSSQAFRIALRTLGNDYLLRSAADVTSGVSLGLELGVLAAVLGTDERSVLLRALELTDAEVAVASADSCYRLAGGVAPLLAAPDAVRALTAALRALESALEIDPWSPAGVEIPTTADAGSAVAATIWSALSDPRASTRWRATHAARFLISFGASDAVQALTLMVLHDAPVGFADPRFPFYRWHAIEGFLVAAERVAVDDPERVTPLLASISALSAANLDHARIQHLCMQIAHRCDDSSLAQSATIPRASLDDVRRFERPRAPKPYGHHAAKSDFSFHFDFEEYSIAPLSEAFQTTHQEVVRAMSDLILDEWGYRSSIELKEDPRRRAGAYGSEETYFYKYDFPVAEDLKYYLSHHALLTVAGRFLRSTTRFRDPDEGVDAFDEWFAQFDLGREDRRWIADIRRPVPDGHERRQHSYGDDWLWKVEANDFTPEFLHADGWVTVRSAARQSHYGSWDNTFVTSSLVAEDTGMALMRALQAAPSFTNHRLPLTDDEDFTFNNGSFQLRGWIDSPHHETGVDRRDDFARDVQFPTPRPSRTVLDAVGLSSSEDGMSWSTSDGVLAATAESWSLRDHGREPSGPHGTRLRVSPELLTSVATHTGMAVIVEVRIDRYAESTRRNSNHDSLGYLDDYVKFFLFSPGAGWRDARGRPIIGPADRGQPG</sequence>